<keyword evidence="3" id="KW-1185">Reference proteome</keyword>
<proteinExistence type="predicted"/>
<dbReference type="NCBIfam" id="NF033429">
    <property type="entry name" value="ImuA_translesion"/>
    <property type="match status" value="1"/>
</dbReference>
<evidence type="ECO:0000313" key="3">
    <source>
        <dbReference type="Proteomes" id="UP000003704"/>
    </source>
</evidence>
<dbReference type="GO" id="GO:0006281">
    <property type="term" value="P:DNA repair"/>
    <property type="evidence" value="ECO:0007669"/>
    <property type="project" value="TreeGrafter"/>
</dbReference>
<dbReference type="InterPro" id="IPR050356">
    <property type="entry name" value="SulA_CellDiv_inhibitor"/>
</dbReference>
<organism evidence="2 3">
    <name type="scientific">Hydrocarboniphaga effusa AP103</name>
    <dbReference type="NCBI Taxonomy" id="1172194"/>
    <lineage>
        <taxon>Bacteria</taxon>
        <taxon>Pseudomonadati</taxon>
        <taxon>Pseudomonadota</taxon>
        <taxon>Gammaproteobacteria</taxon>
        <taxon>Nevskiales</taxon>
        <taxon>Nevskiaceae</taxon>
        <taxon>Hydrocarboniphaga</taxon>
    </lineage>
</organism>
<protein>
    <recommendedName>
        <fullName evidence="4">SOS cell division inhibitor SulA</fullName>
    </recommendedName>
</protein>
<reference evidence="2 3" key="1">
    <citation type="journal article" date="2012" name="J. Bacteriol.">
        <title>Genome Sequence of n-Alkane-Degrading Hydrocarboniphaga effusa Strain AP103T (ATCC BAA-332T).</title>
        <authorList>
            <person name="Chang H.K."/>
            <person name="Zylstra G.J."/>
            <person name="Chae J.C."/>
        </authorList>
    </citation>
    <scope>NUCLEOTIDE SEQUENCE [LARGE SCALE GENOMIC DNA]</scope>
    <source>
        <strain evidence="2 3">AP103</strain>
    </source>
</reference>
<evidence type="ECO:0008006" key="4">
    <source>
        <dbReference type="Google" id="ProtNLM"/>
    </source>
</evidence>
<comment type="caution">
    <text evidence="2">The sequence shown here is derived from an EMBL/GenBank/DDBJ whole genome shotgun (WGS) entry which is preliminary data.</text>
</comment>
<keyword evidence="1" id="KW-0227">DNA damage</keyword>
<dbReference type="PIRSF" id="PIRSF037290">
    <property type="entry name" value="UCP037290"/>
    <property type="match status" value="1"/>
</dbReference>
<accession>I8TD39</accession>
<dbReference type="RefSeq" id="WP_007184981.1">
    <property type="nucleotide sequence ID" value="NZ_AKGD01000001.1"/>
</dbReference>
<evidence type="ECO:0000256" key="1">
    <source>
        <dbReference type="ARBA" id="ARBA00022763"/>
    </source>
</evidence>
<evidence type="ECO:0000313" key="2">
    <source>
        <dbReference type="EMBL" id="EIT71895.1"/>
    </source>
</evidence>
<dbReference type="InterPro" id="IPR027417">
    <property type="entry name" value="P-loop_NTPase"/>
</dbReference>
<dbReference type="InterPro" id="IPR047610">
    <property type="entry name" value="ImuA_translesion"/>
</dbReference>
<dbReference type="Gene3D" id="3.40.50.300">
    <property type="entry name" value="P-loop containing nucleotide triphosphate hydrolases"/>
    <property type="match status" value="1"/>
</dbReference>
<dbReference type="EMBL" id="AKGD01000001">
    <property type="protein sequence ID" value="EIT71895.1"/>
    <property type="molecule type" value="Genomic_DNA"/>
</dbReference>
<dbReference type="PANTHER" id="PTHR35369:SF3">
    <property type="entry name" value="TRANSLESION DNA SYNTHESIS-ASSOCIATED PROTEIN IMUA"/>
    <property type="match status" value="1"/>
</dbReference>
<dbReference type="AlphaFoldDB" id="I8TD39"/>
<gene>
    <name evidence="2" type="ORF">WQQ_20320</name>
</gene>
<dbReference type="SUPFAM" id="SSF52540">
    <property type="entry name" value="P-loop containing nucleoside triphosphate hydrolases"/>
    <property type="match status" value="1"/>
</dbReference>
<dbReference type="STRING" id="1172194.WQQ_20320"/>
<dbReference type="OrthoDB" id="9811176at2"/>
<sequence length="201" mass="21137">MKELASVLEIPGVWRGLVNQRVQALPTGHAGLDALLPGGGLPCGALTEVLHAKPGVGELSLILPIMARLTQGGSRAVLMAPPYIPYAPALAQAGVVLPRLVVMQPPSQDEVPWGFEQSLHAGVFGMVVAWGQRTTSEALLRLQRAAENANSMGILMRPLSAAAQASHAALRLCLRPTANGTDVEILKCRGGRTGQHWLLAA</sequence>
<name>I8TD39_9GAMM</name>
<dbReference type="PANTHER" id="PTHR35369">
    <property type="entry name" value="BLR3025 PROTEIN-RELATED"/>
    <property type="match status" value="1"/>
</dbReference>
<dbReference type="InterPro" id="IPR017166">
    <property type="entry name" value="UCP037290"/>
</dbReference>
<dbReference type="Proteomes" id="UP000003704">
    <property type="component" value="Unassembled WGS sequence"/>
</dbReference>